<proteinExistence type="predicted"/>
<accession>A0A9P4GYM0</accession>
<name>A0A9P4GYM0_9PLEO</name>
<reference evidence="1" key="1">
    <citation type="journal article" date="2020" name="Stud. Mycol.">
        <title>101 Dothideomycetes genomes: a test case for predicting lifestyles and emergence of pathogens.</title>
        <authorList>
            <person name="Haridas S."/>
            <person name="Albert R."/>
            <person name="Binder M."/>
            <person name="Bloem J."/>
            <person name="Labutti K."/>
            <person name="Salamov A."/>
            <person name="Andreopoulos B."/>
            <person name="Baker S."/>
            <person name="Barry K."/>
            <person name="Bills G."/>
            <person name="Bluhm B."/>
            <person name="Cannon C."/>
            <person name="Castanera R."/>
            <person name="Culley D."/>
            <person name="Daum C."/>
            <person name="Ezra D."/>
            <person name="Gonzalez J."/>
            <person name="Henrissat B."/>
            <person name="Kuo A."/>
            <person name="Liang C."/>
            <person name="Lipzen A."/>
            <person name="Lutzoni F."/>
            <person name="Magnuson J."/>
            <person name="Mondo S."/>
            <person name="Nolan M."/>
            <person name="Ohm R."/>
            <person name="Pangilinan J."/>
            <person name="Park H.-J."/>
            <person name="Ramirez L."/>
            <person name="Alfaro M."/>
            <person name="Sun H."/>
            <person name="Tritt A."/>
            <person name="Yoshinaga Y."/>
            <person name="Zwiers L.-H."/>
            <person name="Turgeon B."/>
            <person name="Goodwin S."/>
            <person name="Spatafora J."/>
            <person name="Crous P."/>
            <person name="Grigoriev I."/>
        </authorList>
    </citation>
    <scope>NUCLEOTIDE SEQUENCE</scope>
    <source>
        <strain evidence="1">CBS 110217</strain>
    </source>
</reference>
<keyword evidence="2" id="KW-1185">Reference proteome</keyword>
<evidence type="ECO:0000313" key="1">
    <source>
        <dbReference type="EMBL" id="KAF2025288.1"/>
    </source>
</evidence>
<dbReference type="AlphaFoldDB" id="A0A9P4GYM0"/>
<feature type="non-terminal residue" evidence="1">
    <location>
        <position position="223"/>
    </location>
</feature>
<sequence>MSYLLTFPTTTLPTSIRKPPFTIIAINGTCIHHFLPRFIPLAALLHFIPALSAFVLPAPTTLPPAVAKAVLVTGPFVGLDIRLDVRPAALQRIILKVLQCAGSTVPQHQYHAPPRLEACSSILRTWKLLELPAAGVDGVKVHMHAILMFGPAVTFTALQHLWEMFPPTHPILRLAADSFVEAHCGLAYSCDHFRDIRAWYRQDSKRHAVFQAAEQANPEFGEL</sequence>
<evidence type="ECO:0000313" key="2">
    <source>
        <dbReference type="Proteomes" id="UP000799777"/>
    </source>
</evidence>
<dbReference type="OrthoDB" id="3783833at2759"/>
<dbReference type="EMBL" id="ML978269">
    <property type="protein sequence ID" value="KAF2025288.1"/>
    <property type="molecule type" value="Genomic_DNA"/>
</dbReference>
<comment type="caution">
    <text evidence="1">The sequence shown here is derived from an EMBL/GenBank/DDBJ whole genome shotgun (WGS) entry which is preliminary data.</text>
</comment>
<organism evidence="1 2">
    <name type="scientific">Setomelanomma holmii</name>
    <dbReference type="NCBI Taxonomy" id="210430"/>
    <lineage>
        <taxon>Eukaryota</taxon>
        <taxon>Fungi</taxon>
        <taxon>Dikarya</taxon>
        <taxon>Ascomycota</taxon>
        <taxon>Pezizomycotina</taxon>
        <taxon>Dothideomycetes</taxon>
        <taxon>Pleosporomycetidae</taxon>
        <taxon>Pleosporales</taxon>
        <taxon>Pleosporineae</taxon>
        <taxon>Phaeosphaeriaceae</taxon>
        <taxon>Setomelanomma</taxon>
    </lineage>
</organism>
<protein>
    <submittedName>
        <fullName evidence="1">Uncharacterized protein</fullName>
    </submittedName>
</protein>
<gene>
    <name evidence="1" type="ORF">EK21DRAFT_21436</name>
</gene>
<dbReference type="Proteomes" id="UP000799777">
    <property type="component" value="Unassembled WGS sequence"/>
</dbReference>